<reference evidence="2" key="1">
    <citation type="submission" date="2023-06" db="EMBL/GenBank/DDBJ databases">
        <authorList>
            <person name="Kurt Z."/>
        </authorList>
    </citation>
    <scope>NUCLEOTIDE SEQUENCE</scope>
</reference>
<dbReference type="Proteomes" id="UP001642409">
    <property type="component" value="Unassembled WGS sequence"/>
</dbReference>
<dbReference type="Gene3D" id="2.160.20.110">
    <property type="match status" value="1"/>
</dbReference>
<dbReference type="InterPro" id="IPR000742">
    <property type="entry name" value="EGF"/>
</dbReference>
<dbReference type="AlphaFoldDB" id="A0AA86V318"/>
<feature type="domain" description="EGF-like" evidence="1">
    <location>
        <begin position="485"/>
        <end position="498"/>
    </location>
</feature>
<gene>
    <name evidence="3" type="ORF">HINF_LOCUS53054</name>
    <name evidence="2" type="ORF">HINF_LOCUS61952</name>
</gene>
<dbReference type="PROSITE" id="PS01186">
    <property type="entry name" value="EGF_2"/>
    <property type="match status" value="1"/>
</dbReference>
<name>A0AA86V318_9EUKA</name>
<sequence>MFGLIIQKSAAFYEMILYMPVQNKLASTISQQICSNQLSRPQVTGYCVKESSLSSKVQTASVTYSPTSEVHFSLYTTQTQDLMLNLTYSVYDLPSFALFGLTSTIDLQNSVINVKIPQLLSNSSLICLACSLNANQTDFTFVASAQNISGLVLSPISTVIVNQSVLQFRLSGLKVGGLLLIADKTTIYLVNCKISGFFTGNVLGSLIGIVNLGVYFNAENVFVCVNAQYFGQGTVSLTGITTDKCDLCNAGTVAYGLCLEQFEHSQVKNGVLECSDTFEFDGEMCSCPEGDILNVTVCVNILSAVNKLIQEEIRINSSIKDLTDRTKIMENLTINLTTSQDQEKIDIQNLYQLSNQTQNNIFNNYSILEQYILNNFTILKNNLKQNVTILDNIIFNNVSMINSSIQTLNTSFNILNQNITSLNQTLIQQHDIATQLTQNITNMNQSLIDSNLIIQQQQQIIDDLTLQLSCMNNGIQGQQLISGVCRCPNGYSVIDNACQKDYSINISDSIMCSQYVYKAAFEMLTVVTNSVTSPTNFSSGYVFAAIIQNAFIEVSDNVYSSTVQPLFQSQNTFTNLKIQFGAQTFTGGQFILLSCTTIVIFQMNIVSKSGSQLTTASLLNIITPSTSNAQITNLLVNLSFATSAGNITLINNINGLFDVSRYQVLGSYVSTKTVAMIGLNINANMKLTSVSFKPNAYNVGNESSYLLGNFGGSKTLTINNIALIIGNKQNFLLLGSITSGDSTQYKFGGIVAFVTGASAITINKVIVDSFQQFSTQYVHQSGFLVGYVQSTSCNISIKNTCLQQNMTSTTIQFCYFGLIGWNIGNISLTDATVIFQVNGLDFWNVGILGVQESSSLSAEVKNLWASVCVSKSTSGSVSAIIGWNGAANCTIQNASVVGGNISSAGNVGVFVGYQESNVTIIGSLISGVNVSGADFIGGFVGRQELGLTIMTSNVSSLNITGADPVGGFVGFQQTDMKLSISDSLISESNVTGTGYIGGLVGWTQFNFFLTNSRIQLVRLKGTGAGLVIGVVVGKNDGTMIVSSSSSAYNYIQDNVQSECTVLLSSWSAVGC</sequence>
<evidence type="ECO:0000313" key="3">
    <source>
        <dbReference type="EMBL" id="CAL6067504.1"/>
    </source>
</evidence>
<reference evidence="3 4" key="2">
    <citation type="submission" date="2024-07" db="EMBL/GenBank/DDBJ databases">
        <authorList>
            <person name="Akdeniz Z."/>
        </authorList>
    </citation>
    <scope>NUCLEOTIDE SEQUENCE [LARGE SCALE GENOMIC DNA]</scope>
</reference>
<organism evidence="2">
    <name type="scientific">Hexamita inflata</name>
    <dbReference type="NCBI Taxonomy" id="28002"/>
    <lineage>
        <taxon>Eukaryota</taxon>
        <taxon>Metamonada</taxon>
        <taxon>Diplomonadida</taxon>
        <taxon>Hexamitidae</taxon>
        <taxon>Hexamitinae</taxon>
        <taxon>Hexamita</taxon>
    </lineage>
</organism>
<comment type="caution">
    <text evidence="2">The sequence shown here is derived from an EMBL/GenBank/DDBJ whole genome shotgun (WGS) entry which is preliminary data.</text>
</comment>
<dbReference type="EMBL" id="CATOUU010001142">
    <property type="protein sequence ID" value="CAI9974307.1"/>
    <property type="molecule type" value="Genomic_DNA"/>
</dbReference>
<evidence type="ECO:0000313" key="2">
    <source>
        <dbReference type="EMBL" id="CAI9974307.1"/>
    </source>
</evidence>
<keyword evidence="4" id="KW-1185">Reference proteome</keyword>
<evidence type="ECO:0000259" key="1">
    <source>
        <dbReference type="PROSITE" id="PS01186"/>
    </source>
</evidence>
<proteinExistence type="predicted"/>
<protein>
    <submittedName>
        <fullName evidence="2">Filamentous hemagglutinin N-terminal domain-containing protein</fullName>
    </submittedName>
    <submittedName>
        <fullName evidence="3">Filamentous_hemagglutinin N-terminal domain-containing protein</fullName>
    </submittedName>
</protein>
<accession>A0AA86V318</accession>
<dbReference type="EMBL" id="CAXDID020000268">
    <property type="protein sequence ID" value="CAL6067504.1"/>
    <property type="molecule type" value="Genomic_DNA"/>
</dbReference>
<evidence type="ECO:0000313" key="4">
    <source>
        <dbReference type="Proteomes" id="UP001642409"/>
    </source>
</evidence>